<protein>
    <submittedName>
        <fullName evidence="1">Uncharacterized protein</fullName>
    </submittedName>
</protein>
<keyword evidence="2" id="KW-1185">Reference proteome</keyword>
<name>A0ABQ3Q7A6_9ACTN</name>
<evidence type="ECO:0000313" key="2">
    <source>
        <dbReference type="Proteomes" id="UP001052655"/>
    </source>
</evidence>
<dbReference type="EMBL" id="BNDX01000013">
    <property type="protein sequence ID" value="GHI33165.1"/>
    <property type="molecule type" value="Genomic_DNA"/>
</dbReference>
<accession>A0ABQ3Q7A6</accession>
<proteinExistence type="predicted"/>
<organism evidence="1 2">
    <name type="scientific">Streptomyces daghestanicus</name>
    <dbReference type="NCBI Taxonomy" id="66885"/>
    <lineage>
        <taxon>Bacteria</taxon>
        <taxon>Bacillati</taxon>
        <taxon>Actinomycetota</taxon>
        <taxon>Actinomycetes</taxon>
        <taxon>Kitasatosporales</taxon>
        <taxon>Streptomycetaceae</taxon>
        <taxon>Streptomyces</taxon>
    </lineage>
</organism>
<dbReference type="Proteomes" id="UP001052655">
    <property type="component" value="Unassembled WGS sequence"/>
</dbReference>
<gene>
    <name evidence="1" type="ORF">Sdagh_48950</name>
</gene>
<sequence>MVPAHGLVPTPGVSPSQWSRAAVEAMDADAIRAVMPSPPVSGGAAADRIATALGTPNQIQPAWSASWPGLYTLTAVRPVQ</sequence>
<evidence type="ECO:0000313" key="1">
    <source>
        <dbReference type="EMBL" id="GHI33165.1"/>
    </source>
</evidence>
<comment type="caution">
    <text evidence="1">The sequence shown here is derived from an EMBL/GenBank/DDBJ whole genome shotgun (WGS) entry which is preliminary data.</text>
</comment>
<reference evidence="1" key="1">
    <citation type="submission" date="2024-05" db="EMBL/GenBank/DDBJ databases">
        <title>Whole genome shotgun sequence of Streptomyces daghestanicus NBRC 12762.</title>
        <authorList>
            <person name="Komaki H."/>
            <person name="Tamura T."/>
        </authorList>
    </citation>
    <scope>NUCLEOTIDE SEQUENCE</scope>
    <source>
        <strain evidence="1">NBRC 12762</strain>
    </source>
</reference>